<dbReference type="Proteomes" id="UP000035579">
    <property type="component" value="Chromosome"/>
</dbReference>
<dbReference type="EMBL" id="CP011509">
    <property type="protein sequence ID" value="AKJ05245.1"/>
    <property type="molecule type" value="Genomic_DNA"/>
</dbReference>
<accession>A0AAC8QCM8</accession>
<reference evidence="2 3" key="1">
    <citation type="submission" date="2015-05" db="EMBL/GenBank/DDBJ databases">
        <title>Genome assembly of Archangium gephyra DSM 2261.</title>
        <authorList>
            <person name="Sharma G."/>
            <person name="Subramanian S."/>
        </authorList>
    </citation>
    <scope>NUCLEOTIDE SEQUENCE [LARGE SCALE GENOMIC DNA]</scope>
    <source>
        <strain evidence="2 3">DSM 2261</strain>
    </source>
</reference>
<feature type="region of interest" description="Disordered" evidence="1">
    <location>
        <begin position="1"/>
        <end position="21"/>
    </location>
</feature>
<evidence type="ECO:0000313" key="3">
    <source>
        <dbReference type="Proteomes" id="UP000035579"/>
    </source>
</evidence>
<protein>
    <submittedName>
        <fullName evidence="2">Uncharacterized protein</fullName>
    </submittedName>
</protein>
<organism evidence="2 3">
    <name type="scientific">Archangium gephyra</name>
    <dbReference type="NCBI Taxonomy" id="48"/>
    <lineage>
        <taxon>Bacteria</taxon>
        <taxon>Pseudomonadati</taxon>
        <taxon>Myxococcota</taxon>
        <taxon>Myxococcia</taxon>
        <taxon>Myxococcales</taxon>
        <taxon>Cystobacterineae</taxon>
        <taxon>Archangiaceae</taxon>
        <taxon>Archangium</taxon>
    </lineage>
</organism>
<evidence type="ECO:0000256" key="1">
    <source>
        <dbReference type="SAM" id="MobiDB-lite"/>
    </source>
</evidence>
<evidence type="ECO:0000313" key="2">
    <source>
        <dbReference type="EMBL" id="AKJ05245.1"/>
    </source>
</evidence>
<dbReference type="KEGG" id="age:AA314_06871"/>
<gene>
    <name evidence="2" type="ORF">AA314_06871</name>
</gene>
<dbReference type="AlphaFoldDB" id="A0AAC8QCM8"/>
<proteinExistence type="predicted"/>
<feature type="compositionally biased region" description="Basic residues" evidence="1">
    <location>
        <begin position="1"/>
        <end position="14"/>
    </location>
</feature>
<sequence length="43" mass="5025">MRSTRRSAHLKRSPRPLGHASTRQASLFSFVWMPRAQLRAYDP</sequence>
<name>A0AAC8QCM8_9BACT</name>